<organism evidence="1 2">
    <name type="scientific">Posidoniimonas corsicana</name>
    <dbReference type="NCBI Taxonomy" id="1938618"/>
    <lineage>
        <taxon>Bacteria</taxon>
        <taxon>Pseudomonadati</taxon>
        <taxon>Planctomycetota</taxon>
        <taxon>Planctomycetia</taxon>
        <taxon>Pirellulales</taxon>
        <taxon>Lacipirellulaceae</taxon>
        <taxon>Posidoniimonas</taxon>
    </lineage>
</organism>
<sequence length="182" mass="18466">MLHAIMLAVLVSGVADPVDHADAPPRAAATDNQERSAIELRFGGAAFTAKRLGCSGSPASQGKQPAAGKSPTTLVLESARCSIGGGEIVITADRMLVDVDGANARSISGVGNCRYVSAEEHGMKAAAKRLQLTDAGLSLEGEVELVCSNGTVIAGDSVRTSSDGSGKMKLVVLGATTLMVDD</sequence>
<dbReference type="Proteomes" id="UP000316714">
    <property type="component" value="Unassembled WGS sequence"/>
</dbReference>
<keyword evidence="2" id="KW-1185">Reference proteome</keyword>
<dbReference type="AlphaFoldDB" id="A0A5C5V2R4"/>
<evidence type="ECO:0000313" key="1">
    <source>
        <dbReference type="EMBL" id="TWT32280.1"/>
    </source>
</evidence>
<protein>
    <recommendedName>
        <fullName evidence="3">Organic solvent tolerance-like N-terminal domain-containing protein</fullName>
    </recommendedName>
</protein>
<evidence type="ECO:0000313" key="2">
    <source>
        <dbReference type="Proteomes" id="UP000316714"/>
    </source>
</evidence>
<name>A0A5C5V2R4_9BACT</name>
<reference evidence="1 2" key="1">
    <citation type="submission" date="2019-02" db="EMBL/GenBank/DDBJ databases">
        <title>Deep-cultivation of Planctomycetes and their phenomic and genomic characterization uncovers novel biology.</title>
        <authorList>
            <person name="Wiegand S."/>
            <person name="Jogler M."/>
            <person name="Boedeker C."/>
            <person name="Pinto D."/>
            <person name="Vollmers J."/>
            <person name="Rivas-Marin E."/>
            <person name="Kohn T."/>
            <person name="Peeters S.H."/>
            <person name="Heuer A."/>
            <person name="Rast P."/>
            <person name="Oberbeckmann S."/>
            <person name="Bunk B."/>
            <person name="Jeske O."/>
            <person name="Meyerdierks A."/>
            <person name="Storesund J.E."/>
            <person name="Kallscheuer N."/>
            <person name="Luecker S."/>
            <person name="Lage O.M."/>
            <person name="Pohl T."/>
            <person name="Merkel B.J."/>
            <person name="Hornburger P."/>
            <person name="Mueller R.-W."/>
            <person name="Bruemmer F."/>
            <person name="Labrenz M."/>
            <person name="Spormann A.M."/>
            <person name="Op Den Camp H."/>
            <person name="Overmann J."/>
            <person name="Amann R."/>
            <person name="Jetten M.S.M."/>
            <person name="Mascher T."/>
            <person name="Medema M.H."/>
            <person name="Devos D.P."/>
            <person name="Kaster A.-K."/>
            <person name="Ovreas L."/>
            <person name="Rohde M."/>
            <person name="Galperin M.Y."/>
            <person name="Jogler C."/>
        </authorList>
    </citation>
    <scope>NUCLEOTIDE SEQUENCE [LARGE SCALE GENOMIC DNA]</scope>
    <source>
        <strain evidence="1 2">KOR34</strain>
    </source>
</reference>
<dbReference type="EMBL" id="SIHJ01000003">
    <property type="protein sequence ID" value="TWT32280.1"/>
    <property type="molecule type" value="Genomic_DNA"/>
</dbReference>
<evidence type="ECO:0008006" key="3">
    <source>
        <dbReference type="Google" id="ProtNLM"/>
    </source>
</evidence>
<comment type="caution">
    <text evidence="1">The sequence shown here is derived from an EMBL/GenBank/DDBJ whole genome shotgun (WGS) entry which is preliminary data.</text>
</comment>
<accession>A0A5C5V2R4</accession>
<gene>
    <name evidence="1" type="ORF">KOR34_40420</name>
</gene>
<proteinExistence type="predicted"/>
<dbReference type="OrthoDB" id="9888553at2"/>
<dbReference type="RefSeq" id="WP_146567505.1">
    <property type="nucleotide sequence ID" value="NZ_SIHJ01000003.1"/>
</dbReference>